<accession>F0Z7A3</accession>
<dbReference type="InterPro" id="IPR055462">
    <property type="entry name" value="DUF7034"/>
</dbReference>
<dbReference type="Pfam" id="PF25820">
    <property type="entry name" value="DUF7949"/>
    <property type="match status" value="1"/>
</dbReference>
<dbReference type="VEuPathDB" id="AmoebaDB:DICPUDRAFT_146955"/>
<dbReference type="InterPro" id="IPR054484">
    <property type="entry name" value="ComC_SSD"/>
</dbReference>
<name>F0Z7A3_DICPU</name>
<keyword evidence="5" id="KW-1185">Reference proteome</keyword>
<dbReference type="RefSeq" id="XP_003283331.1">
    <property type="nucleotide sequence ID" value="XM_003283283.1"/>
</dbReference>
<keyword evidence="1" id="KW-1133">Transmembrane helix</keyword>
<dbReference type="Pfam" id="PF23034">
    <property type="entry name" value="DUF7035"/>
    <property type="match status" value="1"/>
</dbReference>
<dbReference type="InterPro" id="IPR055463">
    <property type="entry name" value="DUF7035"/>
</dbReference>
<evidence type="ECO:0000313" key="5">
    <source>
        <dbReference type="Proteomes" id="UP000001064"/>
    </source>
</evidence>
<proteinExistence type="predicted"/>
<dbReference type="PROSITE" id="PS01186">
    <property type="entry name" value="EGF_2"/>
    <property type="match status" value="1"/>
</dbReference>
<dbReference type="PANTHER" id="PTHR31378:SF29">
    <property type="entry name" value="EGF-LIKE DOMAIN-CONTAINING PROTEIN-RELATED"/>
    <property type="match status" value="1"/>
</dbReference>
<reference evidence="5" key="1">
    <citation type="journal article" date="2011" name="Genome Biol.">
        <title>Comparative genomics of the social amoebae Dictyostelium discoideum and Dictyostelium purpureum.</title>
        <authorList>
            <consortium name="US DOE Joint Genome Institute (JGI-PGF)"/>
            <person name="Sucgang R."/>
            <person name="Kuo A."/>
            <person name="Tian X."/>
            <person name="Salerno W."/>
            <person name="Parikh A."/>
            <person name="Feasley C.L."/>
            <person name="Dalin E."/>
            <person name="Tu H."/>
            <person name="Huang E."/>
            <person name="Barry K."/>
            <person name="Lindquist E."/>
            <person name="Shapiro H."/>
            <person name="Bruce D."/>
            <person name="Schmutz J."/>
            <person name="Salamov A."/>
            <person name="Fey P."/>
            <person name="Gaudet P."/>
            <person name="Anjard C."/>
            <person name="Babu M.M."/>
            <person name="Basu S."/>
            <person name="Bushmanova Y."/>
            <person name="van der Wel H."/>
            <person name="Katoh-Kurasawa M."/>
            <person name="Dinh C."/>
            <person name="Coutinho P.M."/>
            <person name="Saito T."/>
            <person name="Elias M."/>
            <person name="Schaap P."/>
            <person name="Kay R.R."/>
            <person name="Henrissat B."/>
            <person name="Eichinger L."/>
            <person name="Rivero F."/>
            <person name="Putnam N.H."/>
            <person name="West C.M."/>
            <person name="Loomis W.F."/>
            <person name="Chisholm R.L."/>
            <person name="Shaulsky G."/>
            <person name="Strassmann J.E."/>
            <person name="Queller D.C."/>
            <person name="Kuspa A."/>
            <person name="Grigoriev I.V."/>
        </authorList>
    </citation>
    <scope>NUCLEOTIDE SEQUENCE [LARGE SCALE GENOMIC DNA]</scope>
    <source>
        <strain evidence="5">QSDP1</strain>
    </source>
</reference>
<dbReference type="GeneID" id="10509202"/>
<dbReference type="InterPro" id="IPR000742">
    <property type="entry name" value="EGF"/>
</dbReference>
<evidence type="ECO:0000313" key="4">
    <source>
        <dbReference type="EMBL" id="EGC40141.1"/>
    </source>
</evidence>
<evidence type="ECO:0000259" key="3">
    <source>
        <dbReference type="PROSITE" id="PS01186"/>
    </source>
</evidence>
<keyword evidence="1" id="KW-0812">Transmembrane</keyword>
<dbReference type="OrthoDB" id="5951731at2759"/>
<sequence length="911" mass="102499">MVYVGGTNYLIRMKYVDNLGVEKISSSFGVEHSGNELLVEGTTKNGTYELIFDAANNIFITVTNAGNNIKNYTQDSLLYIDENGIPIFLEIPNPYQNIKNIIINDLRFLNNNLNVTSEDNMNIIFFSSPTLKKDTPMAFRIDDEVTLDSDPNSKNGIYPIHFNEVLQLFYGKFIVPRNTIMGNLNYALIFSQNTIFKNGAFEAPLTVTSTNFNNEGPIINFFFTYVLKNSIVWSVYLESFSNGVKYGLIKIMGLSDNSIYTLNINNNGSNLGPNFNITQELSTPCVSQDYKIFYMYLVDENNKESIYSKQGDNIATKNPLRTRLDNQSFLTATFVCPVPTVEPSLPVLLSFNIDRSTVDVGSTSRNVTFTFTADDVNSGMLPKQKPIVYLISKNYKPLECESNIIPTQSGPMMYSCNIELPIGYGYPNKIFASVYGFVNKGGLFMGLSTQDLLYKQMPYSISTSYSFEPILTSHEKYFSPGDLLVYGRVLKDTKLIKILLPNGELFYTTPNKIIGSSVIVFPIIRGLKDPFQIKAILNSNKESNWLTVNPIFFNYSLPTPTPPENPNKCFGSPLCGGKDHGYCSNDLGCICYSPWVGEDCLSKVIIVPKPQFNTTDPTIVIPITNNDEVQTEAFYKSLISLYGIREFNIEKRPIKTYIFNSWYYSQVDSDTGLYKTNISILLNSNVETNATISTTIKWFENQTIINFAKQNLIMYPSSIKYTVQVENYPFESRFNSLELIMYTSFESSKDKDLCSSKEFSESQSSNSDFLKIQIENKSFYGRFIKRAIIDNGNIVPLSNTLLDMSLNTIDSPNQVQTYIGISIPYFESTSIIDPDFSVLVDSDYATSSSLGSRCTINNGLSKTQIAGIVIACGAFVAISLIAVLYVLYKKKKNKLFMINIGNKLKNFENEN</sequence>
<organism evidence="4 5">
    <name type="scientific">Dictyostelium purpureum</name>
    <name type="common">Slime mold</name>
    <dbReference type="NCBI Taxonomy" id="5786"/>
    <lineage>
        <taxon>Eukaryota</taxon>
        <taxon>Amoebozoa</taxon>
        <taxon>Evosea</taxon>
        <taxon>Eumycetozoa</taxon>
        <taxon>Dictyostelia</taxon>
        <taxon>Dictyosteliales</taxon>
        <taxon>Dictyosteliaceae</taxon>
        <taxon>Dictyostelium</taxon>
    </lineage>
</organism>
<gene>
    <name evidence="4" type="ORF">DICPUDRAFT_146955</name>
</gene>
<dbReference type="AlphaFoldDB" id="F0Z7A3"/>
<dbReference type="InParanoid" id="F0Z7A3"/>
<dbReference type="OMA" id="PMAFRID"/>
<keyword evidence="1" id="KW-0472">Membrane</keyword>
<dbReference type="InterPro" id="IPR057709">
    <property type="entry name" value="DUF7949"/>
</dbReference>
<protein>
    <recommendedName>
        <fullName evidence="2 3">EGF-like domain-containing protein</fullName>
    </recommendedName>
</protein>
<dbReference type="PROSITE" id="PS00022">
    <property type="entry name" value="EGF_1"/>
    <property type="match status" value="1"/>
</dbReference>
<evidence type="ECO:0000256" key="1">
    <source>
        <dbReference type="SAM" id="Phobius"/>
    </source>
</evidence>
<dbReference type="PANTHER" id="PTHR31378">
    <property type="entry name" value="EGF-LIKE DOMAIN-CONTAINING PROTEIN-RELATED-RELATED"/>
    <property type="match status" value="1"/>
</dbReference>
<feature type="domain" description="EGF-like" evidence="2 3">
    <location>
        <begin position="589"/>
        <end position="600"/>
    </location>
</feature>
<dbReference type="Pfam" id="PF23033">
    <property type="entry name" value="DUF7034"/>
    <property type="match status" value="1"/>
</dbReference>
<dbReference type="Proteomes" id="UP000001064">
    <property type="component" value="Unassembled WGS sequence"/>
</dbReference>
<dbReference type="KEGG" id="dpp:DICPUDRAFT_146955"/>
<dbReference type="EMBL" id="GL870946">
    <property type="protein sequence ID" value="EGC40141.1"/>
    <property type="molecule type" value="Genomic_DNA"/>
</dbReference>
<feature type="transmembrane region" description="Helical" evidence="1">
    <location>
        <begin position="865"/>
        <end position="888"/>
    </location>
</feature>
<dbReference type="eggNOG" id="ENOG502SC7H">
    <property type="taxonomic scope" value="Eukaryota"/>
</dbReference>
<evidence type="ECO:0000259" key="2">
    <source>
        <dbReference type="PROSITE" id="PS00022"/>
    </source>
</evidence>
<dbReference type="Pfam" id="PF22933">
    <property type="entry name" value="ComC_SSD"/>
    <property type="match status" value="1"/>
</dbReference>